<name>W9GDQ5_9MICO</name>
<proteinExistence type="predicted"/>
<feature type="non-terminal residue" evidence="6">
    <location>
        <position position="329"/>
    </location>
</feature>
<dbReference type="Gene3D" id="3.40.50.2000">
    <property type="entry name" value="Glycogen Phosphorylase B"/>
    <property type="match status" value="2"/>
</dbReference>
<dbReference type="InterPro" id="IPR028098">
    <property type="entry name" value="Glyco_trans_4-like_N"/>
</dbReference>
<organism evidence="6 7">
    <name type="scientific">Intrasporangium chromatireducens Q5-1</name>
    <dbReference type="NCBI Taxonomy" id="584657"/>
    <lineage>
        <taxon>Bacteria</taxon>
        <taxon>Bacillati</taxon>
        <taxon>Actinomycetota</taxon>
        <taxon>Actinomycetes</taxon>
        <taxon>Micrococcales</taxon>
        <taxon>Intrasporangiaceae</taxon>
        <taxon>Intrasporangium</taxon>
    </lineage>
</organism>
<evidence type="ECO:0000259" key="5">
    <source>
        <dbReference type="Pfam" id="PF13439"/>
    </source>
</evidence>
<dbReference type="GO" id="GO:1901137">
    <property type="term" value="P:carbohydrate derivative biosynthetic process"/>
    <property type="evidence" value="ECO:0007669"/>
    <property type="project" value="UniProtKB-ARBA"/>
</dbReference>
<keyword evidence="7" id="KW-1185">Reference proteome</keyword>
<dbReference type="Pfam" id="PF13692">
    <property type="entry name" value="Glyco_trans_1_4"/>
    <property type="match status" value="1"/>
</dbReference>
<evidence type="ECO:0000256" key="1">
    <source>
        <dbReference type="ARBA" id="ARBA00021292"/>
    </source>
</evidence>
<keyword evidence="3 6" id="KW-0808">Transferase</keyword>
<accession>W9GDQ5</accession>
<dbReference type="SUPFAM" id="SSF53756">
    <property type="entry name" value="UDP-Glycosyltransferase/glycogen phosphorylase"/>
    <property type="match status" value="1"/>
</dbReference>
<dbReference type="InterPro" id="IPR050194">
    <property type="entry name" value="Glycosyltransferase_grp1"/>
</dbReference>
<dbReference type="EMBL" id="AWQS01000265">
    <property type="protein sequence ID" value="EWT04346.1"/>
    <property type="molecule type" value="Genomic_DNA"/>
</dbReference>
<dbReference type="Proteomes" id="UP000019494">
    <property type="component" value="Unassembled WGS sequence"/>
</dbReference>
<feature type="domain" description="Glycosyltransferase subfamily 4-like N-terminal" evidence="5">
    <location>
        <begin position="12"/>
        <end position="151"/>
    </location>
</feature>
<dbReference type="PANTHER" id="PTHR45947:SF3">
    <property type="entry name" value="SULFOQUINOVOSYL TRANSFERASE SQD2"/>
    <property type="match status" value="1"/>
</dbReference>
<dbReference type="RefSeq" id="WP_034721040.1">
    <property type="nucleotide sequence ID" value="NZ_AWQS01000265.1"/>
</dbReference>
<protein>
    <recommendedName>
        <fullName evidence="1">D-inositol 3-phosphate glycosyltransferase</fullName>
    </recommendedName>
</protein>
<dbReference type="Pfam" id="PF13439">
    <property type="entry name" value="Glyco_transf_4"/>
    <property type="match status" value="1"/>
</dbReference>
<evidence type="ECO:0000256" key="4">
    <source>
        <dbReference type="SAM" id="MobiDB-lite"/>
    </source>
</evidence>
<keyword evidence="2" id="KW-0328">Glycosyltransferase</keyword>
<sequence length="329" mass="34595">MRILQLLGRSTGGIGSHVGRLRDDLRALGHEVVLVTDGSTADHFGWSDAERLWPFGSARALVRAPLTWHLVMRRASTVDVVHAHGQQAAIVAAVAVLRARPRPRLVVTLHNELPSHGLGARLVRWALRRADLVTGASEDLVGLARRLGARRIDLSTVTSPRLAALLAAPNPGVDEPAQPVGHGNTSNRGSRSGLLESAGIDAAAERPLVLTVSRVAPQKDLDTLVAAAAIATEPASWVVVGGGDAQLRRRLESELSGIPLTFVGERSDVEEWLRAATLLVLTSRWEARALVVQEAMAAGVPVVVPRVGGLPGLVGDAGVLVPPGDPAAT</sequence>
<evidence type="ECO:0000313" key="6">
    <source>
        <dbReference type="EMBL" id="EWT04346.1"/>
    </source>
</evidence>
<evidence type="ECO:0000256" key="2">
    <source>
        <dbReference type="ARBA" id="ARBA00022676"/>
    </source>
</evidence>
<comment type="caution">
    <text evidence="6">The sequence shown here is derived from an EMBL/GenBank/DDBJ whole genome shotgun (WGS) entry which is preliminary data.</text>
</comment>
<evidence type="ECO:0000313" key="7">
    <source>
        <dbReference type="Proteomes" id="UP000019494"/>
    </source>
</evidence>
<dbReference type="CDD" id="cd03801">
    <property type="entry name" value="GT4_PimA-like"/>
    <property type="match status" value="1"/>
</dbReference>
<dbReference type="OrthoDB" id="3268555at2"/>
<dbReference type="AlphaFoldDB" id="W9GDQ5"/>
<dbReference type="PANTHER" id="PTHR45947">
    <property type="entry name" value="SULFOQUINOVOSYL TRANSFERASE SQD2"/>
    <property type="match status" value="1"/>
</dbReference>
<gene>
    <name evidence="6" type="ORF">N864_11400</name>
</gene>
<reference evidence="7" key="1">
    <citation type="submission" date="2013-08" db="EMBL/GenBank/DDBJ databases">
        <title>Intrasporangium oryzae NRRL B-24470.</title>
        <authorList>
            <person name="Liu H."/>
            <person name="Wang G."/>
        </authorList>
    </citation>
    <scope>NUCLEOTIDE SEQUENCE [LARGE SCALE GENOMIC DNA]</scope>
    <source>
        <strain evidence="7">Q5-1</strain>
    </source>
</reference>
<evidence type="ECO:0000256" key="3">
    <source>
        <dbReference type="ARBA" id="ARBA00022679"/>
    </source>
</evidence>
<dbReference type="GO" id="GO:0016758">
    <property type="term" value="F:hexosyltransferase activity"/>
    <property type="evidence" value="ECO:0007669"/>
    <property type="project" value="TreeGrafter"/>
</dbReference>
<feature type="region of interest" description="Disordered" evidence="4">
    <location>
        <begin position="169"/>
        <end position="192"/>
    </location>
</feature>